<dbReference type="InterPro" id="IPR011009">
    <property type="entry name" value="Kinase-like_dom_sf"/>
</dbReference>
<protein>
    <recommendedName>
        <fullName evidence="1">Protein kinase domain-containing protein</fullName>
    </recommendedName>
</protein>
<dbReference type="PANTHER" id="PTHR37542:SF3">
    <property type="entry name" value="PRION-INHIBITION AND PROPAGATION HELO DOMAIN-CONTAINING PROTEIN"/>
    <property type="match status" value="1"/>
</dbReference>
<dbReference type="EMBL" id="MU006298">
    <property type="protein sequence ID" value="KAF2852438.1"/>
    <property type="molecule type" value="Genomic_DNA"/>
</dbReference>
<evidence type="ECO:0000313" key="2">
    <source>
        <dbReference type="EMBL" id="KAF2852438.1"/>
    </source>
</evidence>
<gene>
    <name evidence="2" type="ORF">T440DRAFT_466602</name>
</gene>
<proteinExistence type="predicted"/>
<dbReference type="GO" id="GO:0005524">
    <property type="term" value="F:ATP binding"/>
    <property type="evidence" value="ECO:0007669"/>
    <property type="project" value="InterPro"/>
</dbReference>
<keyword evidence="3" id="KW-1185">Reference proteome</keyword>
<reference evidence="2" key="1">
    <citation type="submission" date="2020-01" db="EMBL/GenBank/DDBJ databases">
        <authorList>
            <consortium name="DOE Joint Genome Institute"/>
            <person name="Haridas S."/>
            <person name="Albert R."/>
            <person name="Binder M."/>
            <person name="Bloem J."/>
            <person name="Labutti K."/>
            <person name="Salamov A."/>
            <person name="Andreopoulos B."/>
            <person name="Baker S.E."/>
            <person name="Barry K."/>
            <person name="Bills G."/>
            <person name="Bluhm B.H."/>
            <person name="Cannon C."/>
            <person name="Castanera R."/>
            <person name="Culley D.E."/>
            <person name="Daum C."/>
            <person name="Ezra D."/>
            <person name="Gonzalez J.B."/>
            <person name="Henrissat B."/>
            <person name="Kuo A."/>
            <person name="Liang C."/>
            <person name="Lipzen A."/>
            <person name="Lutzoni F."/>
            <person name="Magnuson J."/>
            <person name="Mondo S."/>
            <person name="Nolan M."/>
            <person name="Ohm R."/>
            <person name="Pangilinan J."/>
            <person name="Park H.-J."/>
            <person name="Ramirez L."/>
            <person name="Alfaro M."/>
            <person name="Sun H."/>
            <person name="Tritt A."/>
            <person name="Yoshinaga Y."/>
            <person name="Zwiers L.-H."/>
            <person name="Turgeon B.G."/>
            <person name="Goodwin S.B."/>
            <person name="Spatafora J.W."/>
            <person name="Crous P.W."/>
            <person name="Grigoriev I.V."/>
        </authorList>
    </citation>
    <scope>NUCLEOTIDE SEQUENCE</scope>
    <source>
        <strain evidence="2">IPT5</strain>
    </source>
</reference>
<evidence type="ECO:0000259" key="1">
    <source>
        <dbReference type="PROSITE" id="PS50011"/>
    </source>
</evidence>
<organism evidence="2 3">
    <name type="scientific">Plenodomus tracheiphilus IPT5</name>
    <dbReference type="NCBI Taxonomy" id="1408161"/>
    <lineage>
        <taxon>Eukaryota</taxon>
        <taxon>Fungi</taxon>
        <taxon>Dikarya</taxon>
        <taxon>Ascomycota</taxon>
        <taxon>Pezizomycotina</taxon>
        <taxon>Dothideomycetes</taxon>
        <taxon>Pleosporomycetidae</taxon>
        <taxon>Pleosporales</taxon>
        <taxon>Pleosporineae</taxon>
        <taxon>Leptosphaeriaceae</taxon>
        <taxon>Plenodomus</taxon>
    </lineage>
</organism>
<accession>A0A6A7BE27</accession>
<dbReference type="AlphaFoldDB" id="A0A6A7BE27"/>
<feature type="domain" description="Protein kinase" evidence="1">
    <location>
        <begin position="169"/>
        <end position="459"/>
    </location>
</feature>
<dbReference type="InterPro" id="IPR000719">
    <property type="entry name" value="Prot_kinase_dom"/>
</dbReference>
<dbReference type="GO" id="GO:0004672">
    <property type="term" value="F:protein kinase activity"/>
    <property type="evidence" value="ECO:0007669"/>
    <property type="project" value="InterPro"/>
</dbReference>
<dbReference type="Gene3D" id="1.10.510.10">
    <property type="entry name" value="Transferase(Phosphotransferase) domain 1"/>
    <property type="match status" value="1"/>
</dbReference>
<evidence type="ECO:0000313" key="3">
    <source>
        <dbReference type="Proteomes" id="UP000799423"/>
    </source>
</evidence>
<dbReference type="SUPFAM" id="SSF56112">
    <property type="entry name" value="Protein kinase-like (PK-like)"/>
    <property type="match status" value="1"/>
</dbReference>
<dbReference type="PROSITE" id="PS50011">
    <property type="entry name" value="PROTEIN_KINASE_DOM"/>
    <property type="match status" value="1"/>
</dbReference>
<name>A0A6A7BE27_9PLEO</name>
<dbReference type="PANTHER" id="PTHR37542">
    <property type="entry name" value="HELO DOMAIN-CONTAINING PROTEIN-RELATED"/>
    <property type="match status" value="1"/>
</dbReference>
<sequence length="524" mass="59211">MDITSLALSAFSAAVQIIEIGVKIHNRVKNEAKLNALLREVHIFEVEDQRRDLVVTVKLAQAVLDNPRIDREDKERLDRDWKRITGLLDQVDKLIDKMLANSSWTKTRKRRRARDELLDIGGTKKLSAAIGNFRLSVTGLRDLGNDDPDIFLNEKSFRPIDAENRVTESTVGAVLGQGLLTKERRGVPDKVSWFLYEPKPYPLSKRDSVKEDLIDLAQKLAKAQPGRGIPHLLGFRDASDDQQGRFELIFSGNFTDKYPQTLSRRLQDDQTIPSLNYRVSLCHQLAVAVLQTETLRLVHKNIRPENIFLLPDGNLQTPSTEKVPSLFLHGWHYARGVEEAATSLMGEVSLQRRIYQHPERQIQVAEKRYNMGHDVYSLGVCMLEIITWKSLLAPVTPPTVSATFTEAFNWLKLDTNPNITLDRYAKSPLEVKAVLYSMAEKLIPREAGNKMADMVKNFLTCLDDIGVGGADKEDDDDDEAEDETVVSAEQTIAFETSNSKHSKEVAIRFVDTTVKVLQDLTLKL</sequence>
<dbReference type="OrthoDB" id="1911848at2759"/>
<dbReference type="Proteomes" id="UP000799423">
    <property type="component" value="Unassembled WGS sequence"/>
</dbReference>